<evidence type="ECO:0000256" key="1">
    <source>
        <dbReference type="ARBA" id="ARBA00007398"/>
    </source>
</evidence>
<dbReference type="SUPFAM" id="SSF88723">
    <property type="entry name" value="PIN domain-like"/>
    <property type="match status" value="1"/>
</dbReference>
<keyword evidence="3" id="KW-1185">Reference proteome</keyword>
<reference evidence="3" key="1">
    <citation type="submission" date="2022-06" db="EMBL/GenBank/DDBJ databases">
        <authorList>
            <person name="Berger JAMES D."/>
            <person name="Berger JAMES D."/>
        </authorList>
    </citation>
    <scope>NUCLEOTIDE SEQUENCE [LARGE SCALE GENOMIC DNA]</scope>
</reference>
<dbReference type="GO" id="GO:0004518">
    <property type="term" value="F:nuclease activity"/>
    <property type="evidence" value="ECO:0007669"/>
    <property type="project" value="InterPro"/>
</dbReference>
<dbReference type="Gene3D" id="3.40.50.1010">
    <property type="entry name" value="5'-nuclease"/>
    <property type="match status" value="1"/>
</dbReference>
<sequence length="867" mass="99520">MGVHGLTTYLQSDPGNFGEYELHNTNVIIDAHNFLNFLYFKSGIYTQFNGEYMGFSGTINHFICSLRRCNVNPIFVFDGCHEPFKLSTQVKRNHQRMQTCRNLLKQIDHHNLCPADISLCVQILPPLATITLVQSLENLKVDYITSDGESDQDVISLGIYLQCPVISNDSDFYITIPSNAEGVCFLPMTYISFEPVINSVKCSTCCRRQHKICAYLNCQRFLPNGSGLRGLPDVQRPLLASLLGNDYIDSEKFLKALPVSHGKTTFLNKAASREMKMKRRRNLITSLIKWLSDFGANTQEPINRILDRYPKDERSKRYSELTQSIQSYKTDPESLYLIFAKYLPSLSMHDDMLCREKEFDAESDSCSTYSSFVHHLSTSGSSCHSETDGCIDDSQLLNIKNDKADENIDDRIRIHTTNNEYVDTKSYKVTSYWPGMLLDAFRKYQIVPIFLDSILSYGSVFVCGIEALKNHNSIYSDSVYLRSLIYNLILGVEWSFTSRFPDKLIGVERVGQSYYVTELDRKGSFHIKRRKVLVKPIELLPNSEINESDRRLAFLKEYLGLIYSPTKSCNNSWLTSVALLNVLIYRSKCLSTTDDITLCPVSLTFSTICICTYLLISHCNYSHLSYCKPIKKHFRNCANYFTTQLNTNNRKKRGISDQHKLNIHIVHVYGQLQIYYMIISTLVNLLNSLVTDIEREKLPTCLVLPQVYCIFPSGYLFHEVYYCISQIQSCNARHQYVREVIIEKLMNYQDNSKYVNDALYLLDNYLKILNDVQSTVSFFKSSTNATTTISTFCEQLKLLKLNNDKDDTVKSNKESVSLKVNNPKNVNTSKKKAVKKHKPFKKHFKQPSNAEIEERVAKLMLENGLLD</sequence>
<accession>A0AA85JBT9</accession>
<dbReference type="WBParaSite" id="TREG1_14270.1">
    <property type="protein sequence ID" value="TREG1_14270.1"/>
    <property type="gene ID" value="TREG1_14270"/>
</dbReference>
<dbReference type="InterPro" id="IPR006085">
    <property type="entry name" value="XPG_DNA_repair_N"/>
</dbReference>
<dbReference type="SMART" id="SM00485">
    <property type="entry name" value="XPGN"/>
    <property type="match status" value="1"/>
</dbReference>
<name>A0AA85JBT9_TRIRE</name>
<proteinExistence type="inferred from homology"/>
<dbReference type="InterPro" id="IPR029060">
    <property type="entry name" value="PIN-like_dom_sf"/>
</dbReference>
<organism evidence="3 4">
    <name type="scientific">Trichobilharzia regenti</name>
    <name type="common">Nasal bird schistosome</name>
    <dbReference type="NCBI Taxonomy" id="157069"/>
    <lineage>
        <taxon>Eukaryota</taxon>
        <taxon>Metazoa</taxon>
        <taxon>Spiralia</taxon>
        <taxon>Lophotrochozoa</taxon>
        <taxon>Platyhelminthes</taxon>
        <taxon>Trematoda</taxon>
        <taxon>Digenea</taxon>
        <taxon>Strigeidida</taxon>
        <taxon>Schistosomatoidea</taxon>
        <taxon>Schistosomatidae</taxon>
        <taxon>Trichobilharzia</taxon>
    </lineage>
</organism>
<reference evidence="4 5" key="2">
    <citation type="submission" date="2023-11" db="UniProtKB">
        <authorList>
            <consortium name="WormBaseParasite"/>
        </authorList>
    </citation>
    <scope>IDENTIFICATION</scope>
</reference>
<dbReference type="InterPro" id="IPR026832">
    <property type="entry name" value="Asteroid"/>
</dbReference>
<evidence type="ECO:0000313" key="4">
    <source>
        <dbReference type="WBParaSite" id="TREG1_14270.1"/>
    </source>
</evidence>
<dbReference type="Proteomes" id="UP000050795">
    <property type="component" value="Unassembled WGS sequence"/>
</dbReference>
<feature type="domain" description="XPG N-terminal" evidence="2">
    <location>
        <begin position="1"/>
        <end position="99"/>
    </location>
</feature>
<comment type="similarity">
    <text evidence="1">Belongs to the asteroid family.</text>
</comment>
<dbReference type="PANTHER" id="PTHR15665:SF1">
    <property type="entry name" value="PROTEIN ASTEROID HOMOLOG 1"/>
    <property type="match status" value="1"/>
</dbReference>
<dbReference type="Pfam" id="PF00752">
    <property type="entry name" value="XPG_N"/>
    <property type="match status" value="1"/>
</dbReference>
<protein>
    <submittedName>
        <fullName evidence="4 5">XPG_I_2 domain-containing protein</fullName>
    </submittedName>
</protein>
<evidence type="ECO:0000313" key="3">
    <source>
        <dbReference type="Proteomes" id="UP000050795"/>
    </source>
</evidence>
<dbReference type="WBParaSite" id="TREG1_14280.1">
    <property type="protein sequence ID" value="TREG1_14280.1"/>
    <property type="gene ID" value="TREG1_14280"/>
</dbReference>
<dbReference type="PANTHER" id="PTHR15665">
    <property type="entry name" value="ASTEROID PROTEIN"/>
    <property type="match status" value="1"/>
</dbReference>
<dbReference type="AlphaFoldDB" id="A0AA85JBT9"/>
<evidence type="ECO:0000259" key="2">
    <source>
        <dbReference type="SMART" id="SM00485"/>
    </source>
</evidence>
<evidence type="ECO:0000313" key="5">
    <source>
        <dbReference type="WBParaSite" id="TREG1_14280.1"/>
    </source>
</evidence>